<comment type="caution">
    <text evidence="10">The sequence shown here is derived from an EMBL/GenBank/DDBJ whole genome shotgun (WGS) entry which is preliminary data.</text>
</comment>
<dbReference type="GO" id="GO:0005576">
    <property type="term" value="C:extracellular region"/>
    <property type="evidence" value="ECO:0007669"/>
    <property type="project" value="InterPro"/>
</dbReference>
<keyword evidence="6 8" id="KW-0879">Wnt signaling pathway</keyword>
<evidence type="ECO:0000313" key="12">
    <source>
        <dbReference type="Proteomes" id="UP001372834"/>
    </source>
</evidence>
<dbReference type="Proteomes" id="UP001372834">
    <property type="component" value="Unassembled WGS sequence"/>
</dbReference>
<organism evidence="10 12">
    <name type="scientific">Polyplax serrata</name>
    <name type="common">Common mouse louse</name>
    <dbReference type="NCBI Taxonomy" id="468196"/>
    <lineage>
        <taxon>Eukaryota</taxon>
        <taxon>Metazoa</taxon>
        <taxon>Ecdysozoa</taxon>
        <taxon>Arthropoda</taxon>
        <taxon>Hexapoda</taxon>
        <taxon>Insecta</taxon>
        <taxon>Pterygota</taxon>
        <taxon>Neoptera</taxon>
        <taxon>Paraneoptera</taxon>
        <taxon>Psocodea</taxon>
        <taxon>Troctomorpha</taxon>
        <taxon>Phthiraptera</taxon>
        <taxon>Anoplura</taxon>
        <taxon>Polyplacidae</taxon>
        <taxon>Polyplax</taxon>
    </lineage>
</organism>
<comment type="subcellular location">
    <subcellularLocation>
        <location evidence="1 8">Secreted</location>
        <location evidence="1 8">Extracellular space</location>
        <location evidence="1 8">Extracellular matrix</location>
    </subcellularLocation>
</comment>
<dbReference type="GO" id="GO:0005102">
    <property type="term" value="F:signaling receptor binding"/>
    <property type="evidence" value="ECO:0007669"/>
    <property type="project" value="InterPro"/>
</dbReference>
<evidence type="ECO:0000313" key="11">
    <source>
        <dbReference type="Proteomes" id="UP001359485"/>
    </source>
</evidence>
<evidence type="ECO:0000256" key="8">
    <source>
        <dbReference type="RuleBase" id="RU003500"/>
    </source>
</evidence>
<evidence type="ECO:0000256" key="4">
    <source>
        <dbReference type="ARBA" id="ARBA00022525"/>
    </source>
</evidence>
<evidence type="ECO:0000313" key="9">
    <source>
        <dbReference type="EMBL" id="KAK6619023.1"/>
    </source>
</evidence>
<sequence>MGDRIFIWRAVGSQVITNPELVCKKTRRLRGQMGAICRDKALLSEIIRGVGIGTKECQYQFRNRRWNCTTHNKSLKKVLMRGLCRSMIHIAMRKEEKHNKKHRAQR</sequence>
<reference evidence="10 12" key="1">
    <citation type="submission" date="2023-10" db="EMBL/GenBank/DDBJ databases">
        <title>Genomes of two closely related lineages of the louse Polyplax serrata with different host specificities.</title>
        <authorList>
            <person name="Martinu J."/>
            <person name="Tarabai H."/>
            <person name="Stefka J."/>
            <person name="Hypsa V."/>
        </authorList>
    </citation>
    <scope>NUCLEOTIDE SEQUENCE [LARGE SCALE GENOMIC DNA]</scope>
    <source>
        <strain evidence="9">98ZLc_SE</strain>
        <strain evidence="10">HR10_N</strain>
    </source>
</reference>
<dbReference type="Proteomes" id="UP001359485">
    <property type="component" value="Unassembled WGS sequence"/>
</dbReference>
<keyword evidence="7" id="KW-1015">Disulfide bond</keyword>
<evidence type="ECO:0000256" key="7">
    <source>
        <dbReference type="ARBA" id="ARBA00023157"/>
    </source>
</evidence>
<dbReference type="Pfam" id="PF00110">
    <property type="entry name" value="wnt"/>
    <property type="match status" value="1"/>
</dbReference>
<comment type="function">
    <text evidence="8">Ligand for members of the frizzled family of seven transmembrane receptors.</text>
</comment>
<dbReference type="EMBL" id="JAWJWE010000038">
    <property type="protein sequence ID" value="KAK6623691.1"/>
    <property type="molecule type" value="Genomic_DNA"/>
</dbReference>
<evidence type="ECO:0000256" key="6">
    <source>
        <dbReference type="ARBA" id="ARBA00022687"/>
    </source>
</evidence>
<accession>A0AAN8NZQ5</accession>
<dbReference type="InterPro" id="IPR005817">
    <property type="entry name" value="Wnt"/>
</dbReference>
<keyword evidence="11" id="KW-1185">Reference proteome</keyword>
<dbReference type="AlphaFoldDB" id="A0AAN8NZQ5"/>
<dbReference type="GO" id="GO:0016055">
    <property type="term" value="P:Wnt signaling pathway"/>
    <property type="evidence" value="ECO:0007669"/>
    <property type="project" value="UniProtKB-KW"/>
</dbReference>
<keyword evidence="5" id="KW-0272">Extracellular matrix</keyword>
<evidence type="ECO:0000313" key="10">
    <source>
        <dbReference type="EMBL" id="KAK6623691.1"/>
    </source>
</evidence>
<name>A0AAN8NZQ5_POLSC</name>
<dbReference type="EMBL" id="JAWJWF010000049">
    <property type="protein sequence ID" value="KAK6619023.1"/>
    <property type="molecule type" value="Genomic_DNA"/>
</dbReference>
<evidence type="ECO:0000256" key="2">
    <source>
        <dbReference type="ARBA" id="ARBA00005683"/>
    </source>
</evidence>
<gene>
    <name evidence="10" type="ORF">RUM43_009543</name>
    <name evidence="9" type="ORF">RUM44_003405</name>
</gene>
<evidence type="ECO:0000256" key="5">
    <source>
        <dbReference type="ARBA" id="ARBA00022530"/>
    </source>
</evidence>
<comment type="similarity">
    <text evidence="2 8">Belongs to the Wnt family.</text>
</comment>
<evidence type="ECO:0000256" key="3">
    <source>
        <dbReference type="ARBA" id="ARBA00022473"/>
    </source>
</evidence>
<proteinExistence type="inferred from homology"/>
<keyword evidence="3 8" id="KW-0217">Developmental protein</keyword>
<protein>
    <recommendedName>
        <fullName evidence="8">Protein Wnt</fullName>
    </recommendedName>
</protein>
<evidence type="ECO:0000256" key="1">
    <source>
        <dbReference type="ARBA" id="ARBA00004498"/>
    </source>
</evidence>
<keyword evidence="4" id="KW-0964">Secreted</keyword>